<dbReference type="VEuPathDB" id="FungiDB:H257_15581"/>
<evidence type="ECO:0000313" key="2">
    <source>
        <dbReference type="EMBL" id="KAF0775386.1"/>
    </source>
</evidence>
<dbReference type="Proteomes" id="UP000469452">
    <property type="component" value="Unassembled WGS sequence"/>
</dbReference>
<evidence type="ECO:0000256" key="1">
    <source>
        <dbReference type="SAM" id="Coils"/>
    </source>
</evidence>
<evidence type="ECO:0000313" key="3">
    <source>
        <dbReference type="Proteomes" id="UP000469452"/>
    </source>
</evidence>
<proteinExistence type="predicted"/>
<organism evidence="2 3">
    <name type="scientific">Aphanomyces astaci</name>
    <name type="common">Crayfish plague agent</name>
    <dbReference type="NCBI Taxonomy" id="112090"/>
    <lineage>
        <taxon>Eukaryota</taxon>
        <taxon>Sar</taxon>
        <taxon>Stramenopiles</taxon>
        <taxon>Oomycota</taxon>
        <taxon>Saprolegniomycetes</taxon>
        <taxon>Saprolegniales</taxon>
        <taxon>Verrucalvaceae</taxon>
        <taxon>Aphanomyces</taxon>
    </lineage>
</organism>
<keyword evidence="1" id="KW-0175">Coiled coil</keyword>
<accession>A0A6A5AT44</accession>
<sequence>MKRHIATKILDSTKTKSDAARGAWDAATLTNHNVQRETTKPTSFQPLVPIDDVRKSLEVDIAARAKTIENMVNDQRLDFKRLASECAASRAKTDEIVQMVISTRFESHIDTKMQRLEAFEMDATKALESLPRVETQTLALLKWKGMVEYDMQSATLKLDSVVSAQDKWTRLERQVSDIELKLQRLPTMEDLVETLTKRVQELERQVSKSNAGRLLVIYVCLRYIRAEVRPIMRPTDGHGIAHAVEVAVNKAMQTIDDRLTKRIDDATTMQDTKTASFVKV</sequence>
<name>A0A6A5AT44_APHAT</name>
<comment type="caution">
    <text evidence="2">The sequence shown here is derived from an EMBL/GenBank/DDBJ whole genome shotgun (WGS) entry which is preliminary data.</text>
</comment>
<reference evidence="2 3" key="1">
    <citation type="submission" date="2019-06" db="EMBL/GenBank/DDBJ databases">
        <title>Genomics analysis of Aphanomyces spp. identifies a new class of oomycete effector associated with host adaptation.</title>
        <authorList>
            <person name="Gaulin E."/>
        </authorList>
    </citation>
    <scope>NUCLEOTIDE SEQUENCE [LARGE SCALE GENOMIC DNA]</scope>
    <source>
        <strain evidence="2 3">E</strain>
    </source>
</reference>
<gene>
    <name evidence="2" type="ORF">AaE_000915</name>
</gene>
<dbReference type="EMBL" id="VJMI01001649">
    <property type="protein sequence ID" value="KAF0775386.1"/>
    <property type="molecule type" value="Genomic_DNA"/>
</dbReference>
<feature type="coiled-coil region" evidence="1">
    <location>
        <begin position="185"/>
        <end position="212"/>
    </location>
</feature>
<dbReference type="AlphaFoldDB" id="A0A6A5AT44"/>
<protein>
    <submittedName>
        <fullName evidence="2">Uncharacterized protein</fullName>
    </submittedName>
</protein>